<keyword evidence="2" id="KW-1185">Reference proteome</keyword>
<protein>
    <submittedName>
        <fullName evidence="1">Major facilitator superfamily domain-containing protein</fullName>
    </submittedName>
</protein>
<evidence type="ECO:0000313" key="1">
    <source>
        <dbReference type="EMBL" id="KAH6631793.1"/>
    </source>
</evidence>
<dbReference type="EMBL" id="JAGIZQ010000004">
    <property type="protein sequence ID" value="KAH6631793.1"/>
    <property type="molecule type" value="Genomic_DNA"/>
</dbReference>
<gene>
    <name evidence="1" type="ORF">F5144DRAFT_231965</name>
</gene>
<dbReference type="Proteomes" id="UP000724584">
    <property type="component" value="Unassembled WGS sequence"/>
</dbReference>
<reference evidence="1 2" key="1">
    <citation type="journal article" date="2021" name="Nat. Commun.">
        <title>Genetic determinants of endophytism in the Arabidopsis root mycobiome.</title>
        <authorList>
            <person name="Mesny F."/>
            <person name="Miyauchi S."/>
            <person name="Thiergart T."/>
            <person name="Pickel B."/>
            <person name="Atanasova L."/>
            <person name="Karlsson M."/>
            <person name="Huettel B."/>
            <person name="Barry K.W."/>
            <person name="Haridas S."/>
            <person name="Chen C."/>
            <person name="Bauer D."/>
            <person name="Andreopoulos W."/>
            <person name="Pangilinan J."/>
            <person name="LaButti K."/>
            <person name="Riley R."/>
            <person name="Lipzen A."/>
            <person name="Clum A."/>
            <person name="Drula E."/>
            <person name="Henrissat B."/>
            <person name="Kohler A."/>
            <person name="Grigoriev I.V."/>
            <person name="Martin F.M."/>
            <person name="Hacquard S."/>
        </authorList>
    </citation>
    <scope>NUCLEOTIDE SEQUENCE [LARGE SCALE GENOMIC DNA]</scope>
    <source>
        <strain evidence="1 2">MPI-SDFR-AT-0079</strain>
    </source>
</reference>
<organism evidence="1 2">
    <name type="scientific">Chaetomium tenue</name>
    <dbReference type="NCBI Taxonomy" id="1854479"/>
    <lineage>
        <taxon>Eukaryota</taxon>
        <taxon>Fungi</taxon>
        <taxon>Dikarya</taxon>
        <taxon>Ascomycota</taxon>
        <taxon>Pezizomycotina</taxon>
        <taxon>Sordariomycetes</taxon>
        <taxon>Sordariomycetidae</taxon>
        <taxon>Sordariales</taxon>
        <taxon>Chaetomiaceae</taxon>
        <taxon>Chaetomium</taxon>
    </lineage>
</organism>
<proteinExistence type="predicted"/>
<sequence>MTSTVGWDESDSSRARRRTDGSGNGYLADVGETTSLLGAGAHSNNNNGTPDETHAPNQDGGWTGREDFAGLPWWKTPSVGFLLAPYAIFTLAFGGSVVPKLNLIIDLVCKHYFADRSATDPDFTFAPVIPGGNNRQCFIPEVQRSVATFTLVLNVTIGMLSSLTAPKLGSLSDRYGRKRMMIICSMGGIMSEIITIIAAKYPETVGHQWLLLGGFFDGLTGSFTTGSVLSHAYTSDCTPPSKRGVAIGYLHSCLFTGLAIGPLIAGYLVEWTGSLLSIFYILLGCHISFVLFMAFVIPESLSRKQQLLAREKHARAKEALGPTLECTGLTRSRVPFGRQITRLARSIWTTNPLAPLDILFPTGPGTGQLRRNFLILAFIDMVVLGTAMSAGTVIVMYVEYMFEWGNLESSRFVSMTSMVRVIVLVGILPLINYLFRKRPAARRRREALANDPNSPAPLEKNHGADKLDLWILRVALLSDVIGITGYVFARSSAAFVACAVVMAFGGLGSATIQAAVTKHVPPQRVGQMLGAIGLLHSLARIGAPIVFNQLYAATVEGFPQAFFVLWASMFALALGASFFLKPNVYMAADDEVSPSPPARPSSSSNAARRDALEDDALLP</sequence>
<accession>A0ACB7P8J0</accession>
<name>A0ACB7P8J0_9PEZI</name>
<comment type="caution">
    <text evidence="1">The sequence shown here is derived from an EMBL/GenBank/DDBJ whole genome shotgun (WGS) entry which is preliminary data.</text>
</comment>
<evidence type="ECO:0000313" key="2">
    <source>
        <dbReference type="Proteomes" id="UP000724584"/>
    </source>
</evidence>